<sequence>MPTTTKRSRRGNKLFQGGRNFGNSQLHVFSLNEKRITSIVWEVHVANGDEGNNPTTTKRSRRGNTLFQGGQNLGFATPRLCLNEKRITSIVWEVHVANGDEVNSAQQ</sequence>
<organism evidence="2 3">
    <name type="scientific">Caerostris extrusa</name>
    <name type="common">Bark spider</name>
    <name type="synonym">Caerostris bankana</name>
    <dbReference type="NCBI Taxonomy" id="172846"/>
    <lineage>
        <taxon>Eukaryota</taxon>
        <taxon>Metazoa</taxon>
        <taxon>Ecdysozoa</taxon>
        <taxon>Arthropoda</taxon>
        <taxon>Chelicerata</taxon>
        <taxon>Arachnida</taxon>
        <taxon>Araneae</taxon>
        <taxon>Araneomorphae</taxon>
        <taxon>Entelegynae</taxon>
        <taxon>Araneoidea</taxon>
        <taxon>Araneidae</taxon>
        <taxon>Caerostris</taxon>
    </lineage>
</organism>
<protein>
    <submittedName>
        <fullName evidence="2">Uncharacterized protein</fullName>
    </submittedName>
</protein>
<accession>A0AAV4PK73</accession>
<reference evidence="2 3" key="1">
    <citation type="submission" date="2021-06" db="EMBL/GenBank/DDBJ databases">
        <title>Caerostris extrusa draft genome.</title>
        <authorList>
            <person name="Kono N."/>
            <person name="Arakawa K."/>
        </authorList>
    </citation>
    <scope>NUCLEOTIDE SEQUENCE [LARGE SCALE GENOMIC DNA]</scope>
</reference>
<dbReference type="Proteomes" id="UP001054945">
    <property type="component" value="Unassembled WGS sequence"/>
</dbReference>
<dbReference type="EMBL" id="BPLR01004818">
    <property type="protein sequence ID" value="GIX97792.1"/>
    <property type="molecule type" value="Genomic_DNA"/>
</dbReference>
<proteinExistence type="predicted"/>
<keyword evidence="3" id="KW-1185">Reference proteome</keyword>
<evidence type="ECO:0000256" key="1">
    <source>
        <dbReference type="SAM" id="MobiDB-lite"/>
    </source>
</evidence>
<evidence type="ECO:0000313" key="3">
    <source>
        <dbReference type="Proteomes" id="UP001054945"/>
    </source>
</evidence>
<dbReference type="AlphaFoldDB" id="A0AAV4PK73"/>
<comment type="caution">
    <text evidence="2">The sequence shown here is derived from an EMBL/GenBank/DDBJ whole genome shotgun (WGS) entry which is preliminary data.</text>
</comment>
<feature type="region of interest" description="Disordered" evidence="1">
    <location>
        <begin position="47"/>
        <end position="69"/>
    </location>
</feature>
<name>A0AAV4PK73_CAEEX</name>
<feature type="compositionally biased region" description="Polar residues" evidence="1">
    <location>
        <begin position="50"/>
        <end position="69"/>
    </location>
</feature>
<evidence type="ECO:0000313" key="2">
    <source>
        <dbReference type="EMBL" id="GIX97792.1"/>
    </source>
</evidence>
<gene>
    <name evidence="2" type="ORF">CEXT_225591</name>
</gene>